<comment type="caution">
    <text evidence="4">The sequence shown here is derived from an EMBL/GenBank/DDBJ whole genome shotgun (WGS) entry which is preliminary data.</text>
</comment>
<feature type="chain" id="PRO_5042248476" description="SREBP regulating gene protein" evidence="3">
    <location>
        <begin position="26"/>
        <end position="483"/>
    </location>
</feature>
<keyword evidence="2" id="KW-1133">Transmembrane helix</keyword>
<feature type="compositionally biased region" description="Gly residues" evidence="1">
    <location>
        <begin position="147"/>
        <end position="176"/>
    </location>
</feature>
<feature type="region of interest" description="Disordered" evidence="1">
    <location>
        <begin position="380"/>
        <end position="406"/>
    </location>
</feature>
<keyword evidence="2" id="KW-0812">Transmembrane</keyword>
<accession>A0AAD2FSP4</accession>
<dbReference type="AlphaFoldDB" id="A0AAD2FSP4"/>
<feature type="compositionally biased region" description="Pro residues" evidence="1">
    <location>
        <begin position="129"/>
        <end position="140"/>
    </location>
</feature>
<reference evidence="4" key="1">
    <citation type="submission" date="2023-08" db="EMBL/GenBank/DDBJ databases">
        <authorList>
            <person name="Audoor S."/>
            <person name="Bilcke G."/>
        </authorList>
    </citation>
    <scope>NUCLEOTIDE SEQUENCE</scope>
</reference>
<keyword evidence="3" id="KW-0732">Signal</keyword>
<organism evidence="4 5">
    <name type="scientific">Cylindrotheca closterium</name>
    <dbReference type="NCBI Taxonomy" id="2856"/>
    <lineage>
        <taxon>Eukaryota</taxon>
        <taxon>Sar</taxon>
        <taxon>Stramenopiles</taxon>
        <taxon>Ochrophyta</taxon>
        <taxon>Bacillariophyta</taxon>
        <taxon>Bacillariophyceae</taxon>
        <taxon>Bacillariophycidae</taxon>
        <taxon>Bacillariales</taxon>
        <taxon>Bacillariaceae</taxon>
        <taxon>Cylindrotheca</taxon>
    </lineage>
</organism>
<dbReference type="Proteomes" id="UP001295423">
    <property type="component" value="Unassembled WGS sequence"/>
</dbReference>
<feature type="region of interest" description="Disordered" evidence="1">
    <location>
        <begin position="429"/>
        <end position="450"/>
    </location>
</feature>
<dbReference type="EMBL" id="CAKOGP040001792">
    <property type="protein sequence ID" value="CAJ1951810.1"/>
    <property type="molecule type" value="Genomic_DNA"/>
</dbReference>
<evidence type="ECO:0000313" key="4">
    <source>
        <dbReference type="EMBL" id="CAJ1951810.1"/>
    </source>
</evidence>
<protein>
    <recommendedName>
        <fullName evidence="6">SREBP regulating gene protein</fullName>
    </recommendedName>
</protein>
<proteinExistence type="predicted"/>
<keyword evidence="2" id="KW-0472">Membrane</keyword>
<evidence type="ECO:0000256" key="3">
    <source>
        <dbReference type="SAM" id="SignalP"/>
    </source>
</evidence>
<gene>
    <name evidence="4" type="ORF">CYCCA115_LOCUS13249</name>
</gene>
<evidence type="ECO:0008006" key="6">
    <source>
        <dbReference type="Google" id="ProtNLM"/>
    </source>
</evidence>
<feature type="compositionally biased region" description="Gly residues" evidence="1">
    <location>
        <begin position="184"/>
        <end position="301"/>
    </location>
</feature>
<evidence type="ECO:0000256" key="1">
    <source>
        <dbReference type="SAM" id="MobiDB-lite"/>
    </source>
</evidence>
<feature type="region of interest" description="Disordered" evidence="1">
    <location>
        <begin position="24"/>
        <end position="43"/>
    </location>
</feature>
<name>A0AAD2FSP4_9STRA</name>
<sequence>MYTRNGSIFVLALAVLASTTSTANARTRGLSQQTPSLRERPARQAMESVVQLEERRTCVPFSEVTNISIEARYAQLAEGCSPEACSGATSCCRVLGNGLVCDATNAYPFSACVCNDYTRTRSPTRAPSSTPPPAPTPTNPPINTGGDSTGGTDSGTDNGGTDTGGTDTGGDNGSTGGDNTDTGGSTGGNTGGDSGSDTGGNTGGDTDGSTGGNTDGSTGGNTGGSTGGNTDGSTGGNTGGSTGGNTGGSTGGNTGGSTGGNTGGNTGGSTGGNTGGNTGGETGGNTGGDNGSTNGETGGNTDGNTGHATDNESDNTDNSNTDTSGNTDGGGAFDQINKNAESAPEDDDKWWMDPVLMGGVGAGVLVLCIGVLMLTHKFRKETARPRRSRPVKSLAAGDGNAGGDRRIDQHVELESVQSDYELNELPPADEEEFSQSHQSQQSKKNDNKCCQTPQACNDFGSWMDTMCAPKRARSYDTKDTANL</sequence>
<feature type="transmembrane region" description="Helical" evidence="2">
    <location>
        <begin position="355"/>
        <end position="374"/>
    </location>
</feature>
<feature type="signal peptide" evidence="3">
    <location>
        <begin position="1"/>
        <end position="25"/>
    </location>
</feature>
<keyword evidence="5" id="KW-1185">Reference proteome</keyword>
<evidence type="ECO:0000313" key="5">
    <source>
        <dbReference type="Proteomes" id="UP001295423"/>
    </source>
</evidence>
<feature type="region of interest" description="Disordered" evidence="1">
    <location>
        <begin position="120"/>
        <end position="348"/>
    </location>
</feature>
<evidence type="ECO:0000256" key="2">
    <source>
        <dbReference type="SAM" id="Phobius"/>
    </source>
</evidence>
<feature type="compositionally biased region" description="Low complexity" evidence="1">
    <location>
        <begin position="316"/>
        <end position="326"/>
    </location>
</feature>